<keyword evidence="3" id="KW-1185">Reference proteome</keyword>
<proteinExistence type="predicted"/>
<dbReference type="Proteomes" id="UP001152130">
    <property type="component" value="Unassembled WGS sequence"/>
</dbReference>
<organism evidence="2 3">
    <name type="scientific">Fusarium irregulare</name>
    <dbReference type="NCBI Taxonomy" id="2494466"/>
    <lineage>
        <taxon>Eukaryota</taxon>
        <taxon>Fungi</taxon>
        <taxon>Dikarya</taxon>
        <taxon>Ascomycota</taxon>
        <taxon>Pezizomycotina</taxon>
        <taxon>Sordariomycetes</taxon>
        <taxon>Hypocreomycetidae</taxon>
        <taxon>Hypocreales</taxon>
        <taxon>Nectriaceae</taxon>
        <taxon>Fusarium</taxon>
        <taxon>Fusarium incarnatum-equiseti species complex</taxon>
    </lineage>
</organism>
<evidence type="ECO:0000313" key="2">
    <source>
        <dbReference type="EMBL" id="KAJ4007389.1"/>
    </source>
</evidence>
<feature type="domain" description="2EXR" evidence="1">
    <location>
        <begin position="6"/>
        <end position="98"/>
    </location>
</feature>
<accession>A0A9W8PIS5</accession>
<evidence type="ECO:0000313" key="3">
    <source>
        <dbReference type="Proteomes" id="UP001152130"/>
    </source>
</evidence>
<sequence length="208" mass="23431">MASTAFHRFDQLPAELRLQIWEAACQPLPTRSNRGIHYVAAKGGLIVAKPHNWSQPPSTGEASRSAFLIDGGLWRACKESREAIAKHTRFHDWVHKQSIAINALDSCTVDWAGGDDSMHPAFVETSEGEEECRMLVDDWLSLQRGLFDSDLEMAFVQSNSHPVLPRANVRNIAIQFDDSWLEDITKWLPSFRSDHSARGFLGSLLLKY</sequence>
<comment type="caution">
    <text evidence="2">The sequence shown here is derived from an EMBL/GenBank/DDBJ whole genome shotgun (WGS) entry which is preliminary data.</text>
</comment>
<name>A0A9W8PIS5_9HYPO</name>
<reference evidence="2" key="1">
    <citation type="submission" date="2022-10" db="EMBL/GenBank/DDBJ databases">
        <title>Fusarium specimens isolated from Avocado Roots.</title>
        <authorList>
            <person name="Stajich J."/>
            <person name="Roper C."/>
            <person name="Heimlech-Rivalta G."/>
        </authorList>
    </citation>
    <scope>NUCLEOTIDE SEQUENCE</scope>
    <source>
        <strain evidence="2">CF00143</strain>
    </source>
</reference>
<protein>
    <recommendedName>
        <fullName evidence="1">2EXR domain-containing protein</fullName>
    </recommendedName>
</protein>
<dbReference type="AlphaFoldDB" id="A0A9W8PIS5"/>
<dbReference type="EMBL" id="JAPDHF010000017">
    <property type="protein sequence ID" value="KAJ4007389.1"/>
    <property type="molecule type" value="Genomic_DNA"/>
</dbReference>
<dbReference type="InterPro" id="IPR045518">
    <property type="entry name" value="2EXR"/>
</dbReference>
<gene>
    <name evidence="2" type="ORF">NW766_010073</name>
</gene>
<evidence type="ECO:0000259" key="1">
    <source>
        <dbReference type="Pfam" id="PF20150"/>
    </source>
</evidence>
<dbReference type="Pfam" id="PF20150">
    <property type="entry name" value="2EXR"/>
    <property type="match status" value="1"/>
</dbReference>